<protein>
    <submittedName>
        <fullName evidence="3">Class I SAM-dependent methyltransferase</fullName>
    </submittedName>
</protein>
<dbReference type="EMBL" id="JBHTIT010000001">
    <property type="protein sequence ID" value="MFD0949380.1"/>
    <property type="molecule type" value="Genomic_DNA"/>
</dbReference>
<dbReference type="InterPro" id="IPR029063">
    <property type="entry name" value="SAM-dependent_MTases_sf"/>
</dbReference>
<dbReference type="GO" id="GO:0032259">
    <property type="term" value="P:methylation"/>
    <property type="evidence" value="ECO:0007669"/>
    <property type="project" value="UniProtKB-KW"/>
</dbReference>
<name>A0ABW3HFU3_9GAMM</name>
<dbReference type="RefSeq" id="WP_379069036.1">
    <property type="nucleotide sequence ID" value="NZ_JBHTIT010000001.1"/>
</dbReference>
<dbReference type="PANTHER" id="PTHR43619:SF2">
    <property type="entry name" value="S-ADENOSYL-L-METHIONINE-DEPENDENT METHYLTRANSFERASES SUPERFAMILY PROTEIN"/>
    <property type="match status" value="1"/>
</dbReference>
<dbReference type="SUPFAM" id="SSF53335">
    <property type="entry name" value="S-adenosyl-L-methionine-dependent methyltransferases"/>
    <property type="match status" value="1"/>
</dbReference>
<dbReference type="InterPro" id="IPR007213">
    <property type="entry name" value="Ppm1/Ppm2/Tcmp"/>
</dbReference>
<evidence type="ECO:0000256" key="1">
    <source>
        <dbReference type="ARBA" id="ARBA00022603"/>
    </source>
</evidence>
<sequence>MAKNSQEKNNNNISPTAHYTGYVWVANGLSHPSFATLKGQALYAALRGPQWLSQRLSGPSMDNILLARHTLIDLQLERAISSGAITQVIEIASGLSPRGWRFAERHGDAIEYIEADLPAMAQRKRELLKNAGLDSSNHRVVDIDAFSDDCPLSLNALISTLDRRKGTAIITEGLINYFDTNSVIGLWSRIADALGHMQRGIYLSDIHLSNLSNDLASKAFVKMLSRFVRSQVHLHFDGEASAEQALLLSGFGSAHLLRPRDFAERLPYCRAKGANQVRVIAARTGNWG</sequence>
<keyword evidence="4" id="KW-1185">Reference proteome</keyword>
<organism evidence="3 4">
    <name type="scientific">Paraperlucidibaca wandonensis</name>
    <dbReference type="NCBI Taxonomy" id="1268273"/>
    <lineage>
        <taxon>Bacteria</taxon>
        <taxon>Pseudomonadati</taxon>
        <taxon>Pseudomonadota</taxon>
        <taxon>Gammaproteobacteria</taxon>
        <taxon>Moraxellales</taxon>
        <taxon>Moraxellaceae</taxon>
        <taxon>Paraperlucidibaca</taxon>
    </lineage>
</organism>
<reference evidence="4" key="1">
    <citation type="journal article" date="2019" name="Int. J. Syst. Evol. Microbiol.">
        <title>The Global Catalogue of Microorganisms (GCM) 10K type strain sequencing project: providing services to taxonomists for standard genome sequencing and annotation.</title>
        <authorList>
            <consortium name="The Broad Institute Genomics Platform"/>
            <consortium name="The Broad Institute Genome Sequencing Center for Infectious Disease"/>
            <person name="Wu L."/>
            <person name="Ma J."/>
        </authorList>
    </citation>
    <scope>NUCLEOTIDE SEQUENCE [LARGE SCALE GENOMIC DNA]</scope>
    <source>
        <strain evidence="4">CCUG 63419</strain>
    </source>
</reference>
<dbReference type="Gene3D" id="3.40.50.150">
    <property type="entry name" value="Vaccinia Virus protein VP39"/>
    <property type="match status" value="1"/>
</dbReference>
<dbReference type="Pfam" id="PF04072">
    <property type="entry name" value="LCM"/>
    <property type="match status" value="1"/>
</dbReference>
<keyword evidence="2" id="KW-0808">Transferase</keyword>
<dbReference type="Proteomes" id="UP001597044">
    <property type="component" value="Unassembled WGS sequence"/>
</dbReference>
<accession>A0ABW3HFU3</accession>
<comment type="caution">
    <text evidence="3">The sequence shown here is derived from an EMBL/GenBank/DDBJ whole genome shotgun (WGS) entry which is preliminary data.</text>
</comment>
<dbReference type="PANTHER" id="PTHR43619">
    <property type="entry name" value="S-ADENOSYL-L-METHIONINE-DEPENDENT METHYLTRANSFERASE YKTD-RELATED"/>
    <property type="match status" value="1"/>
</dbReference>
<evidence type="ECO:0000313" key="3">
    <source>
        <dbReference type="EMBL" id="MFD0949380.1"/>
    </source>
</evidence>
<gene>
    <name evidence="3" type="ORF">ACFQ0F_03070</name>
</gene>
<keyword evidence="1 3" id="KW-0489">Methyltransferase</keyword>
<proteinExistence type="predicted"/>
<evidence type="ECO:0000256" key="2">
    <source>
        <dbReference type="ARBA" id="ARBA00022679"/>
    </source>
</evidence>
<evidence type="ECO:0000313" key="4">
    <source>
        <dbReference type="Proteomes" id="UP001597044"/>
    </source>
</evidence>
<dbReference type="GO" id="GO:0008168">
    <property type="term" value="F:methyltransferase activity"/>
    <property type="evidence" value="ECO:0007669"/>
    <property type="project" value="UniProtKB-KW"/>
</dbReference>